<keyword evidence="2" id="KW-1185">Reference proteome</keyword>
<proteinExistence type="predicted"/>
<dbReference type="Proteomes" id="UP000783863">
    <property type="component" value="Unassembled WGS sequence"/>
</dbReference>
<accession>A0A8J8CB29</accession>
<name>A0A8J8CB29_9EURY</name>
<protein>
    <submittedName>
        <fullName evidence="1">Uncharacterized protein</fullName>
    </submittedName>
</protein>
<evidence type="ECO:0000313" key="1">
    <source>
        <dbReference type="EMBL" id="MBX0303838.1"/>
    </source>
</evidence>
<dbReference type="EMBL" id="RKLQ01000002">
    <property type="protein sequence ID" value="MBX0303838.1"/>
    <property type="molecule type" value="Genomic_DNA"/>
</dbReference>
<comment type="caution">
    <text evidence="1">The sequence shown here is derived from an EMBL/GenBank/DDBJ whole genome shotgun (WGS) entry which is preliminary data.</text>
</comment>
<sequence length="53" mass="5443">MTATSNPTLDGTVRVQFTVENTGRETTPVIVNASDVVAPDALSLSNHSSQGGV</sequence>
<evidence type="ECO:0000313" key="2">
    <source>
        <dbReference type="Proteomes" id="UP000783863"/>
    </source>
</evidence>
<gene>
    <name evidence="1" type="ORF">EGD98_09175</name>
</gene>
<dbReference type="AlphaFoldDB" id="A0A8J8CB29"/>
<reference evidence="1" key="1">
    <citation type="submission" date="2021-06" db="EMBL/GenBank/DDBJ databases">
        <title>Halomicroarcula sp. F24A a new haloarchaeum isolated from saline soil.</title>
        <authorList>
            <person name="Duran-Viseras A."/>
            <person name="Sanchez-Porro C."/>
            <person name="Ventosa A."/>
        </authorList>
    </citation>
    <scope>NUCLEOTIDE SEQUENCE</scope>
    <source>
        <strain evidence="1">F24A</strain>
    </source>
</reference>
<organism evidence="1 2">
    <name type="scientific">Haloarcula salinisoli</name>
    <dbReference type="NCBI Taxonomy" id="2487746"/>
    <lineage>
        <taxon>Archaea</taxon>
        <taxon>Methanobacteriati</taxon>
        <taxon>Methanobacteriota</taxon>
        <taxon>Stenosarchaea group</taxon>
        <taxon>Halobacteria</taxon>
        <taxon>Halobacteriales</taxon>
        <taxon>Haloarculaceae</taxon>
        <taxon>Haloarcula</taxon>
    </lineage>
</organism>
<dbReference type="RefSeq" id="WP_220588081.1">
    <property type="nucleotide sequence ID" value="NZ_RKLQ01000002.1"/>
</dbReference>